<evidence type="ECO:0000313" key="2">
    <source>
        <dbReference type="EMBL" id="GAK60732.1"/>
    </source>
</evidence>
<dbReference type="eggNOG" id="COG0714">
    <property type="taxonomic scope" value="Bacteria"/>
</dbReference>
<sequence>MSRHRIDASMTYAYNAKLPVTRMIEDPEIEPVPPENPPQKEVEWEPYLPDEQLQEVVNLAIALGRPLLLQGDPGCGKTRLAYSVAYALGEGLPLEECYIKSTSRAQDLLYTYDAVNRLYDSQLKDPSSREISNYIHFGPLGRAIIRAQYGRRSVVLIDEIDKADLDFPNDLLLELDRLEFRVAEAPAMHYAVPADKPELRPIVFVTHNEEKALPTAFLRRCIFHYVKFPEDEAHLRQILSLHEITNEPLSRKAIEVLLRLRKMELSKNPGLSELIDWVSYMQAVKTPVKELEKLPYIGVLLKQQIDQQRARK</sequence>
<proteinExistence type="predicted"/>
<dbReference type="Pfam" id="PF07728">
    <property type="entry name" value="AAA_5"/>
    <property type="match status" value="1"/>
</dbReference>
<dbReference type="GO" id="GO:0016887">
    <property type="term" value="F:ATP hydrolysis activity"/>
    <property type="evidence" value="ECO:0007669"/>
    <property type="project" value="InterPro"/>
</dbReference>
<feature type="domain" description="AAA+ ATPase" evidence="1">
    <location>
        <begin position="63"/>
        <end position="229"/>
    </location>
</feature>
<dbReference type="SUPFAM" id="SSF52540">
    <property type="entry name" value="P-loop containing nucleoside triphosphate hydrolases"/>
    <property type="match status" value="1"/>
</dbReference>
<accession>A0A081C827</accession>
<dbReference type="InterPro" id="IPR027417">
    <property type="entry name" value="P-loop_NTPase"/>
</dbReference>
<dbReference type="Gene3D" id="3.40.50.300">
    <property type="entry name" value="P-loop containing nucleotide triphosphate hydrolases"/>
    <property type="match status" value="1"/>
</dbReference>
<dbReference type="HOGENOM" id="CLU_051820_2_1_0"/>
<dbReference type="InterPro" id="IPR003593">
    <property type="entry name" value="AAA+_ATPase"/>
</dbReference>
<dbReference type="STRING" id="1499967.U27_00630"/>
<reference evidence="2" key="1">
    <citation type="journal article" date="2015" name="PeerJ">
        <title>First genomic representation of candidate bacterial phylum KSB3 points to enhanced environmental sensing as a trigger of wastewater bulking.</title>
        <authorList>
            <person name="Sekiguchi Y."/>
            <person name="Ohashi A."/>
            <person name="Parks D.H."/>
            <person name="Yamauchi T."/>
            <person name="Tyson G.W."/>
            <person name="Hugenholtz P."/>
        </authorList>
    </citation>
    <scope>NUCLEOTIDE SEQUENCE [LARGE SCALE GENOMIC DNA]</scope>
</reference>
<dbReference type="SMART" id="SM00382">
    <property type="entry name" value="AAA"/>
    <property type="match status" value="1"/>
</dbReference>
<dbReference type="AlphaFoldDB" id="A0A081C827"/>
<dbReference type="Proteomes" id="UP000030661">
    <property type="component" value="Unassembled WGS sequence"/>
</dbReference>
<evidence type="ECO:0000313" key="3">
    <source>
        <dbReference type="Proteomes" id="UP000030661"/>
    </source>
</evidence>
<evidence type="ECO:0000259" key="1">
    <source>
        <dbReference type="SMART" id="SM00382"/>
    </source>
</evidence>
<dbReference type="InterPro" id="IPR011704">
    <property type="entry name" value="ATPase_dyneun-rel_AAA"/>
</dbReference>
<protein>
    <submittedName>
        <fullName evidence="2">ATPase associated with various cellular activities AAA_5</fullName>
    </submittedName>
</protein>
<dbReference type="GO" id="GO:0005524">
    <property type="term" value="F:ATP binding"/>
    <property type="evidence" value="ECO:0007669"/>
    <property type="project" value="InterPro"/>
</dbReference>
<organism evidence="2">
    <name type="scientific">Vecturithrix granuli</name>
    <dbReference type="NCBI Taxonomy" id="1499967"/>
    <lineage>
        <taxon>Bacteria</taxon>
        <taxon>Candidatus Moduliflexota</taxon>
        <taxon>Candidatus Vecturitrichia</taxon>
        <taxon>Candidatus Vecturitrichales</taxon>
        <taxon>Candidatus Vecturitrichaceae</taxon>
        <taxon>Candidatus Vecturithrix</taxon>
    </lineage>
</organism>
<dbReference type="CDD" id="cd00009">
    <property type="entry name" value="AAA"/>
    <property type="match status" value="1"/>
</dbReference>
<name>A0A081C827_VECG1</name>
<keyword evidence="3" id="KW-1185">Reference proteome</keyword>
<gene>
    <name evidence="2" type="ORF">U27_00630</name>
</gene>
<dbReference type="EMBL" id="DF820474">
    <property type="protein sequence ID" value="GAK60732.1"/>
    <property type="molecule type" value="Genomic_DNA"/>
</dbReference>